<reference evidence="1 2" key="1">
    <citation type="submission" date="2020-06" db="EMBL/GenBank/DDBJ databases">
        <title>Description of novel acetic acid bacteria.</title>
        <authorList>
            <person name="Sombolestani A."/>
        </authorList>
    </citation>
    <scope>NUCLEOTIDE SEQUENCE [LARGE SCALE GENOMIC DNA]</scope>
    <source>
        <strain evidence="1 2">LMG 27010</strain>
    </source>
</reference>
<sequence>MHVATDSRAGPRDDRPICFSCFGPGDWARCLDNYAWHPAAGLEPPSALHEGAWHVGAASGQAATGLLRGLTTGDRAVAHGLDALVLIDPAPDALSSTRHLLDLPTLLIGTDPDGRLRGSLAPHFRRQRWVPQADGAPFDMLLRAVLTMPRPVDAAIDPGFRSLMDGDHISARTRSILLDRARGHAAQATVSLNPPMLAVLRAVLDRVLPQADVLPHGGIDLGRLIDERLSTPGDGWRFAELPPDADAYAAALRTLDRAARERAALPFILLDRAGQDDLLRRADAGTLTVTPAEGDATLSAAQMRLWCLDLRADAAQAFVSHPAVMARLGIDSALNGGDAPMQGFEELRAGHHAPWEPPAPAALPGHVA</sequence>
<evidence type="ECO:0000313" key="2">
    <source>
        <dbReference type="Proteomes" id="UP000585665"/>
    </source>
</evidence>
<organism evidence="1 2">
    <name type="scientific">Ameyamaea chiangmaiensis</name>
    <dbReference type="NCBI Taxonomy" id="442969"/>
    <lineage>
        <taxon>Bacteria</taxon>
        <taxon>Pseudomonadati</taxon>
        <taxon>Pseudomonadota</taxon>
        <taxon>Alphaproteobacteria</taxon>
        <taxon>Acetobacterales</taxon>
        <taxon>Acetobacteraceae</taxon>
        <taxon>Ameyamaea</taxon>
    </lineage>
</organism>
<comment type="caution">
    <text evidence="1">The sequence shown here is derived from an EMBL/GenBank/DDBJ whole genome shotgun (WGS) entry which is preliminary data.</text>
</comment>
<proteinExistence type="predicted"/>
<protein>
    <submittedName>
        <fullName evidence="1">Gluconate 2-dehydrogenase subunit 3 family protein</fullName>
    </submittedName>
</protein>
<dbReference type="Proteomes" id="UP000585665">
    <property type="component" value="Unassembled WGS sequence"/>
</dbReference>
<dbReference type="AlphaFoldDB" id="A0A850PCL1"/>
<dbReference type="InterPro" id="IPR027056">
    <property type="entry name" value="Gluconate_2DH_su3"/>
</dbReference>
<evidence type="ECO:0000313" key="1">
    <source>
        <dbReference type="EMBL" id="NVN40643.1"/>
    </source>
</evidence>
<dbReference type="Pfam" id="PF13618">
    <property type="entry name" value="Gluconate_2-dh3"/>
    <property type="match status" value="1"/>
</dbReference>
<keyword evidence="2" id="KW-1185">Reference proteome</keyword>
<accession>A0A850PCL1</accession>
<dbReference type="EMBL" id="JABXXR010000055">
    <property type="protein sequence ID" value="NVN40643.1"/>
    <property type="molecule type" value="Genomic_DNA"/>
</dbReference>
<gene>
    <name evidence="1" type="ORF">HUK82_08720</name>
</gene>
<dbReference type="RefSeq" id="WP_176613599.1">
    <property type="nucleotide sequence ID" value="NZ_JABXXR010000055.1"/>
</dbReference>
<name>A0A850PCL1_9PROT</name>